<dbReference type="PANTHER" id="PTHR30600:SF10">
    <property type="entry name" value="BLL6722 PROTEIN"/>
    <property type="match status" value="1"/>
</dbReference>
<reference evidence="11" key="2">
    <citation type="submission" date="2020-10" db="EMBL/GenBank/DDBJ databases">
        <title>Mucilaginibacter sp. nov., isolated from soil.</title>
        <authorList>
            <person name="Jeon C.O."/>
        </authorList>
    </citation>
    <scope>NUCLEOTIDE SEQUENCE</scope>
    <source>
        <strain evidence="11">R11</strain>
    </source>
</reference>
<feature type="binding site" description="covalent" evidence="8">
    <location>
        <position position="84"/>
    </location>
    <ligand>
        <name>heme c</name>
        <dbReference type="ChEBI" id="CHEBI:61717"/>
        <label>1</label>
    </ligand>
</feature>
<dbReference type="AlphaFoldDB" id="A0A965ZJ32"/>
<dbReference type="PANTHER" id="PTHR30600">
    <property type="entry name" value="CYTOCHROME C PEROXIDASE-RELATED"/>
    <property type="match status" value="1"/>
</dbReference>
<comment type="caution">
    <text evidence="11">The sequence shown here is derived from an EMBL/GenBank/DDBJ whole genome shotgun (WGS) entry which is preliminary data.</text>
</comment>
<evidence type="ECO:0000313" key="11">
    <source>
        <dbReference type="EMBL" id="NCD72063.1"/>
    </source>
</evidence>
<name>A0A965ZJ32_9SPHI</name>
<evidence type="ECO:0000256" key="4">
    <source>
        <dbReference type="ARBA" id="ARBA00022729"/>
    </source>
</evidence>
<reference evidence="11" key="1">
    <citation type="submission" date="2020-01" db="EMBL/GenBank/DDBJ databases">
        <authorList>
            <person name="Seo Y.L."/>
        </authorList>
    </citation>
    <scope>NUCLEOTIDE SEQUENCE</scope>
    <source>
        <strain evidence="11">R11</strain>
    </source>
</reference>
<organism evidence="11 12">
    <name type="scientific">Mucilaginibacter agri</name>
    <dbReference type="NCBI Taxonomy" id="2695265"/>
    <lineage>
        <taxon>Bacteria</taxon>
        <taxon>Pseudomonadati</taxon>
        <taxon>Bacteroidota</taxon>
        <taxon>Sphingobacteriia</taxon>
        <taxon>Sphingobacteriales</taxon>
        <taxon>Sphingobacteriaceae</taxon>
        <taxon>Mucilaginibacter</taxon>
    </lineage>
</organism>
<evidence type="ECO:0000256" key="9">
    <source>
        <dbReference type="PIRSR" id="PIRSR000294-2"/>
    </source>
</evidence>
<dbReference type="GO" id="GO:0020037">
    <property type="term" value="F:heme binding"/>
    <property type="evidence" value="ECO:0007669"/>
    <property type="project" value="InterPro"/>
</dbReference>
<evidence type="ECO:0000256" key="1">
    <source>
        <dbReference type="ARBA" id="ARBA00004418"/>
    </source>
</evidence>
<dbReference type="EMBL" id="WWEO01000045">
    <property type="protein sequence ID" value="NCD72063.1"/>
    <property type="molecule type" value="Genomic_DNA"/>
</dbReference>
<feature type="binding site" description="axial binding residue" evidence="9">
    <location>
        <position position="230"/>
    </location>
    <ligand>
        <name>heme c</name>
        <dbReference type="ChEBI" id="CHEBI:61717"/>
        <label>2</label>
    </ligand>
    <ligandPart>
        <name>Fe</name>
        <dbReference type="ChEBI" id="CHEBI:18248"/>
    </ligandPart>
</feature>
<keyword evidence="5" id="KW-0574">Periplasm</keyword>
<keyword evidence="3 9" id="KW-0479">Metal-binding</keyword>
<keyword evidence="2 8" id="KW-0349">Heme</keyword>
<evidence type="ECO:0000256" key="2">
    <source>
        <dbReference type="ARBA" id="ARBA00022617"/>
    </source>
</evidence>
<dbReference type="InterPro" id="IPR051395">
    <property type="entry name" value="Cytochrome_c_Peroxidase/MauG"/>
</dbReference>
<evidence type="ECO:0000259" key="10">
    <source>
        <dbReference type="PROSITE" id="PS51007"/>
    </source>
</evidence>
<feature type="binding site" description="axial binding residue" evidence="9">
    <location>
        <position position="85"/>
    </location>
    <ligand>
        <name>heme c</name>
        <dbReference type="ChEBI" id="CHEBI:61717"/>
        <label>1</label>
    </ligand>
    <ligandPart>
        <name>Fe</name>
        <dbReference type="ChEBI" id="CHEBI:18248"/>
    </ligandPart>
</feature>
<evidence type="ECO:0000256" key="8">
    <source>
        <dbReference type="PIRSR" id="PIRSR000294-1"/>
    </source>
</evidence>
<dbReference type="Proteomes" id="UP000638732">
    <property type="component" value="Unassembled WGS sequence"/>
</dbReference>
<keyword evidence="6" id="KW-0560">Oxidoreductase</keyword>
<feature type="domain" description="Cytochrome c" evidence="10">
    <location>
        <begin position="213"/>
        <end position="337"/>
    </location>
</feature>
<comment type="PTM">
    <text evidence="8">Binds 2 heme groups per subunit.</text>
</comment>
<evidence type="ECO:0000256" key="7">
    <source>
        <dbReference type="ARBA" id="ARBA00023004"/>
    </source>
</evidence>
<evidence type="ECO:0000256" key="3">
    <source>
        <dbReference type="ARBA" id="ARBA00022723"/>
    </source>
</evidence>
<accession>A0A965ZJ32</accession>
<dbReference type="InterPro" id="IPR036909">
    <property type="entry name" value="Cyt_c-like_dom_sf"/>
</dbReference>
<sequence>MSAKFLIFFIPIGCIIALTAFQYAPKVSRSNLADSISFKQPSNFPVPAYDLKHNPITTKGFLLGKALFYDPSLSADGTVACGNCHQASAAFANLGSAVSKGIKGCKGSRNAPPLFNLAWQKEYMWDGRINAMQLVPVNALTNPCEMGNSIDKLLLNLQKDNSYPSRFKEVFGSSKITQQMVLDALSQFTAMLISANSKYDRYMRHEAGASFTLNEEAGYEFFKQKCASCHTEPLFTDLSYRNNGLEETSIDIGRDSLTHQRSDNGKFRVPTLRNIEITGPYMHDGRFYSLKEVLQHYNAGMKKHANLDKVFTQNQQPGIAISATEQTQIIAFLKTLTDVDFINDRRFNNH</sequence>
<feature type="binding site" description="covalent" evidence="8">
    <location>
        <position position="226"/>
    </location>
    <ligand>
        <name>heme c</name>
        <dbReference type="ChEBI" id="CHEBI:61717"/>
        <label>2</label>
    </ligand>
</feature>
<dbReference type="SUPFAM" id="SSF46626">
    <property type="entry name" value="Cytochrome c"/>
    <property type="match status" value="2"/>
</dbReference>
<dbReference type="GO" id="GO:0009055">
    <property type="term" value="F:electron transfer activity"/>
    <property type="evidence" value="ECO:0007669"/>
    <property type="project" value="InterPro"/>
</dbReference>
<evidence type="ECO:0000313" key="12">
    <source>
        <dbReference type="Proteomes" id="UP000638732"/>
    </source>
</evidence>
<feature type="binding site" description="covalent" evidence="8">
    <location>
        <position position="81"/>
    </location>
    <ligand>
        <name>heme c</name>
        <dbReference type="ChEBI" id="CHEBI:61717"/>
        <label>1</label>
    </ligand>
</feature>
<dbReference type="InterPro" id="IPR009056">
    <property type="entry name" value="Cyt_c-like_dom"/>
</dbReference>
<gene>
    <name evidence="11" type="ORF">GSY63_22050</name>
</gene>
<dbReference type="GO" id="GO:0046872">
    <property type="term" value="F:metal ion binding"/>
    <property type="evidence" value="ECO:0007669"/>
    <property type="project" value="UniProtKB-KW"/>
</dbReference>
<evidence type="ECO:0000256" key="6">
    <source>
        <dbReference type="ARBA" id="ARBA00023002"/>
    </source>
</evidence>
<dbReference type="GO" id="GO:0004130">
    <property type="term" value="F:cytochrome-c peroxidase activity"/>
    <property type="evidence" value="ECO:0007669"/>
    <property type="project" value="TreeGrafter"/>
</dbReference>
<feature type="binding site" description="covalent" evidence="8">
    <location>
        <position position="229"/>
    </location>
    <ligand>
        <name>heme c</name>
        <dbReference type="ChEBI" id="CHEBI:61717"/>
        <label>2</label>
    </ligand>
</feature>
<comment type="subcellular location">
    <subcellularLocation>
        <location evidence="1">Periplasm</location>
    </subcellularLocation>
</comment>
<keyword evidence="4" id="KW-0732">Signal</keyword>
<keyword evidence="7 9" id="KW-0408">Iron</keyword>
<keyword evidence="12" id="KW-1185">Reference proteome</keyword>
<dbReference type="PIRSF" id="PIRSF000294">
    <property type="entry name" value="Cytochrome-c_peroxidase"/>
    <property type="match status" value="1"/>
</dbReference>
<dbReference type="Pfam" id="PF03150">
    <property type="entry name" value="CCP_MauG"/>
    <property type="match status" value="1"/>
</dbReference>
<evidence type="ECO:0000256" key="5">
    <source>
        <dbReference type="ARBA" id="ARBA00022764"/>
    </source>
</evidence>
<proteinExistence type="predicted"/>
<dbReference type="InterPro" id="IPR026259">
    <property type="entry name" value="MauG/Cytc_peroxidase"/>
</dbReference>
<protein>
    <submittedName>
        <fullName evidence="11">C-type cytochrome</fullName>
    </submittedName>
</protein>
<dbReference type="GO" id="GO:0042597">
    <property type="term" value="C:periplasmic space"/>
    <property type="evidence" value="ECO:0007669"/>
    <property type="project" value="UniProtKB-SubCell"/>
</dbReference>
<dbReference type="PROSITE" id="PS51007">
    <property type="entry name" value="CYTC"/>
    <property type="match status" value="1"/>
</dbReference>
<dbReference type="InterPro" id="IPR004852">
    <property type="entry name" value="Di-haem_cyt_c_peroxidsae"/>
</dbReference>
<dbReference type="Gene3D" id="1.10.760.10">
    <property type="entry name" value="Cytochrome c-like domain"/>
    <property type="match status" value="2"/>
</dbReference>
<comment type="cofactor">
    <cofactor evidence="8">
        <name>heme</name>
        <dbReference type="ChEBI" id="CHEBI:30413"/>
    </cofactor>
    <text evidence="8">Binds 2 heme groups.</text>
</comment>